<protein>
    <submittedName>
        <fullName evidence="1">Uncharacterized protein</fullName>
    </submittedName>
</protein>
<comment type="caution">
    <text evidence="1">The sequence shown here is derived from an EMBL/GenBank/DDBJ whole genome shotgun (WGS) entry which is preliminary data.</text>
</comment>
<evidence type="ECO:0000313" key="2">
    <source>
        <dbReference type="Proteomes" id="UP000765509"/>
    </source>
</evidence>
<gene>
    <name evidence="1" type="ORF">O181_043485</name>
</gene>
<keyword evidence="2" id="KW-1185">Reference proteome</keyword>
<dbReference type="EMBL" id="AVOT02017560">
    <property type="protein sequence ID" value="MBW0503770.1"/>
    <property type="molecule type" value="Genomic_DNA"/>
</dbReference>
<reference evidence="1" key="1">
    <citation type="submission" date="2021-03" db="EMBL/GenBank/DDBJ databases">
        <title>Draft genome sequence of rust myrtle Austropuccinia psidii MF-1, a brazilian biotype.</title>
        <authorList>
            <person name="Quecine M.C."/>
            <person name="Pachon D.M.R."/>
            <person name="Bonatelli M.L."/>
            <person name="Correr F.H."/>
            <person name="Franceschini L.M."/>
            <person name="Leite T.F."/>
            <person name="Margarido G.R.A."/>
            <person name="Almeida C.A."/>
            <person name="Ferrarezi J.A."/>
            <person name="Labate C.A."/>
        </authorList>
    </citation>
    <scope>NUCLEOTIDE SEQUENCE</scope>
    <source>
        <strain evidence="1">MF-1</strain>
    </source>
</reference>
<dbReference type="Proteomes" id="UP000765509">
    <property type="component" value="Unassembled WGS sequence"/>
</dbReference>
<accession>A0A9Q3HJ81</accession>
<proteinExistence type="predicted"/>
<dbReference type="AlphaFoldDB" id="A0A9Q3HJ81"/>
<sequence>MEAIITRTRVCKTWIKKPMEFKMIPKISREDKKPVFKCHKCGRTSNLANTYIKKTKINEVLVIEDVQCTEEKEESDQDFAVSEDTPVEDYSIEKITAFFEVTEVHTHSPQYSEYFYNLINMQDYRMCKNKTARGKGDTAGASCITSVWMNDVESKVNLDTGVFCTCIGKGYLQIILPEWKNHLLPIKGVKFSSASNNMYPLGILDTNLVFPNCAGSV</sequence>
<organism evidence="1 2">
    <name type="scientific">Austropuccinia psidii MF-1</name>
    <dbReference type="NCBI Taxonomy" id="1389203"/>
    <lineage>
        <taxon>Eukaryota</taxon>
        <taxon>Fungi</taxon>
        <taxon>Dikarya</taxon>
        <taxon>Basidiomycota</taxon>
        <taxon>Pucciniomycotina</taxon>
        <taxon>Pucciniomycetes</taxon>
        <taxon>Pucciniales</taxon>
        <taxon>Sphaerophragmiaceae</taxon>
        <taxon>Austropuccinia</taxon>
    </lineage>
</organism>
<name>A0A9Q3HJ81_9BASI</name>
<evidence type="ECO:0000313" key="1">
    <source>
        <dbReference type="EMBL" id="MBW0503770.1"/>
    </source>
</evidence>